<evidence type="ECO:0000313" key="3">
    <source>
        <dbReference type="Proteomes" id="UP000828390"/>
    </source>
</evidence>
<dbReference type="Proteomes" id="UP000828390">
    <property type="component" value="Unassembled WGS sequence"/>
</dbReference>
<keyword evidence="3" id="KW-1185">Reference proteome</keyword>
<organism evidence="2 3">
    <name type="scientific">Dreissena polymorpha</name>
    <name type="common">Zebra mussel</name>
    <name type="synonym">Mytilus polymorpha</name>
    <dbReference type="NCBI Taxonomy" id="45954"/>
    <lineage>
        <taxon>Eukaryota</taxon>
        <taxon>Metazoa</taxon>
        <taxon>Spiralia</taxon>
        <taxon>Lophotrochozoa</taxon>
        <taxon>Mollusca</taxon>
        <taxon>Bivalvia</taxon>
        <taxon>Autobranchia</taxon>
        <taxon>Heteroconchia</taxon>
        <taxon>Euheterodonta</taxon>
        <taxon>Imparidentia</taxon>
        <taxon>Neoheterodontei</taxon>
        <taxon>Myida</taxon>
        <taxon>Dreissenoidea</taxon>
        <taxon>Dreissenidae</taxon>
        <taxon>Dreissena</taxon>
    </lineage>
</organism>
<dbReference type="EMBL" id="JAIWYP010000007">
    <property type="protein sequence ID" value="KAH3792717.1"/>
    <property type="molecule type" value="Genomic_DNA"/>
</dbReference>
<protein>
    <recommendedName>
        <fullName evidence="1">DDE-1 domain-containing protein</fullName>
    </recommendedName>
</protein>
<sequence>MVFDTDHFAKHSRLDGTSHKPVMVFYDCHKAHLFLILAYGAKDHNVVLFVLPPHTSHLAQPLDVGVSGPLKKL</sequence>
<reference evidence="2" key="1">
    <citation type="journal article" date="2019" name="bioRxiv">
        <title>The Genome of the Zebra Mussel, Dreissena polymorpha: A Resource for Invasive Species Research.</title>
        <authorList>
            <person name="McCartney M.A."/>
            <person name="Auch B."/>
            <person name="Kono T."/>
            <person name="Mallez S."/>
            <person name="Zhang Y."/>
            <person name="Obille A."/>
            <person name="Becker A."/>
            <person name="Abrahante J.E."/>
            <person name="Garbe J."/>
            <person name="Badalamenti J.P."/>
            <person name="Herman A."/>
            <person name="Mangelson H."/>
            <person name="Liachko I."/>
            <person name="Sullivan S."/>
            <person name="Sone E.D."/>
            <person name="Koren S."/>
            <person name="Silverstein K.A.T."/>
            <person name="Beckman K.B."/>
            <person name="Gohl D.M."/>
        </authorList>
    </citation>
    <scope>NUCLEOTIDE SEQUENCE</scope>
    <source>
        <strain evidence="2">Duluth1</strain>
        <tissue evidence="2">Whole animal</tissue>
    </source>
</reference>
<evidence type="ECO:0000259" key="1">
    <source>
        <dbReference type="Pfam" id="PF03184"/>
    </source>
</evidence>
<dbReference type="Pfam" id="PF03184">
    <property type="entry name" value="DDE_1"/>
    <property type="match status" value="1"/>
</dbReference>
<evidence type="ECO:0000313" key="2">
    <source>
        <dbReference type="EMBL" id="KAH3792717.1"/>
    </source>
</evidence>
<proteinExistence type="predicted"/>
<dbReference type="AlphaFoldDB" id="A0A9D4F6L9"/>
<dbReference type="InterPro" id="IPR004875">
    <property type="entry name" value="DDE_SF_endonuclease_dom"/>
</dbReference>
<feature type="domain" description="DDE-1" evidence="1">
    <location>
        <begin position="11"/>
        <end position="72"/>
    </location>
</feature>
<comment type="caution">
    <text evidence="2">The sequence shown here is derived from an EMBL/GenBank/DDBJ whole genome shotgun (WGS) entry which is preliminary data.</text>
</comment>
<reference evidence="2" key="2">
    <citation type="submission" date="2020-11" db="EMBL/GenBank/DDBJ databases">
        <authorList>
            <person name="McCartney M.A."/>
            <person name="Auch B."/>
            <person name="Kono T."/>
            <person name="Mallez S."/>
            <person name="Becker A."/>
            <person name="Gohl D.M."/>
            <person name="Silverstein K.A.T."/>
            <person name="Koren S."/>
            <person name="Bechman K.B."/>
            <person name="Herman A."/>
            <person name="Abrahante J.E."/>
            <person name="Garbe J."/>
        </authorList>
    </citation>
    <scope>NUCLEOTIDE SEQUENCE</scope>
    <source>
        <strain evidence="2">Duluth1</strain>
        <tissue evidence="2">Whole animal</tissue>
    </source>
</reference>
<accession>A0A9D4F6L9</accession>
<dbReference type="GO" id="GO:0003676">
    <property type="term" value="F:nucleic acid binding"/>
    <property type="evidence" value="ECO:0007669"/>
    <property type="project" value="InterPro"/>
</dbReference>
<gene>
    <name evidence="2" type="ORF">DPMN_146216</name>
</gene>
<name>A0A9D4F6L9_DREPO</name>